<dbReference type="GO" id="GO:0051996">
    <property type="term" value="F:squalene synthase [NAD(P)H] activity"/>
    <property type="evidence" value="ECO:0007669"/>
    <property type="project" value="InterPro"/>
</dbReference>
<dbReference type="SFLD" id="SFLDG01212">
    <property type="entry name" value="Phytoene_synthase_like"/>
    <property type="match status" value="1"/>
</dbReference>
<dbReference type="CDD" id="cd00683">
    <property type="entry name" value="Trans_IPPS_HH"/>
    <property type="match status" value="1"/>
</dbReference>
<dbReference type="EMBL" id="CP023741">
    <property type="protein sequence ID" value="ATI82698.1"/>
    <property type="molecule type" value="Genomic_DNA"/>
</dbReference>
<accession>A0A291N6G7</accession>
<reference evidence="2 3" key="1">
    <citation type="submission" date="2017-10" db="EMBL/GenBank/DDBJ databases">
        <title>Sphingobium yanoikuyae S72.</title>
        <authorList>
            <person name="Sanchez E."/>
            <person name="Bustos P."/>
            <person name="Mendoza P."/>
            <person name="Guo X."/>
            <person name="Mendoza A."/>
        </authorList>
    </citation>
    <scope>NUCLEOTIDE SEQUENCE [LARGE SCALE GENOMIC DNA]</scope>
    <source>
        <strain evidence="2 3">S72</strain>
    </source>
</reference>
<dbReference type="RefSeq" id="WP_097385221.1">
    <property type="nucleotide sequence ID" value="NZ_CP023741.1"/>
</dbReference>
<keyword evidence="1" id="KW-0808">Transferase</keyword>
<dbReference type="GO" id="GO:0004311">
    <property type="term" value="F:geranylgeranyl diphosphate synthase activity"/>
    <property type="evidence" value="ECO:0007669"/>
    <property type="project" value="InterPro"/>
</dbReference>
<dbReference type="Proteomes" id="UP000219422">
    <property type="component" value="Chromosome"/>
</dbReference>
<dbReference type="SUPFAM" id="SSF48576">
    <property type="entry name" value="Terpenoid synthases"/>
    <property type="match status" value="1"/>
</dbReference>
<protein>
    <submittedName>
        <fullName evidence="2">Phytoene synthase</fullName>
    </submittedName>
</protein>
<dbReference type="AlphaFoldDB" id="A0A291N6G7"/>
<dbReference type="Gene3D" id="1.10.600.10">
    <property type="entry name" value="Farnesyl Diphosphate Synthase"/>
    <property type="match status" value="1"/>
</dbReference>
<dbReference type="GO" id="GO:0016117">
    <property type="term" value="P:carotenoid biosynthetic process"/>
    <property type="evidence" value="ECO:0007669"/>
    <property type="project" value="UniProtKB-ARBA"/>
</dbReference>
<dbReference type="PROSITE" id="PS01045">
    <property type="entry name" value="SQUALEN_PHYTOEN_SYN_2"/>
    <property type="match status" value="1"/>
</dbReference>
<dbReference type="SFLD" id="SFLDG01018">
    <property type="entry name" value="Squalene/Phytoene_Synthase_Lik"/>
    <property type="match status" value="1"/>
</dbReference>
<gene>
    <name evidence="2" type="ORF">A6768_23650</name>
</gene>
<dbReference type="InterPro" id="IPR019845">
    <property type="entry name" value="Squalene/phytoene_synthase_CS"/>
</dbReference>
<dbReference type="SFLD" id="SFLDS00005">
    <property type="entry name" value="Isoprenoid_Synthase_Type_I"/>
    <property type="match status" value="1"/>
</dbReference>
<evidence type="ECO:0000313" key="3">
    <source>
        <dbReference type="Proteomes" id="UP000219422"/>
    </source>
</evidence>
<evidence type="ECO:0000256" key="1">
    <source>
        <dbReference type="ARBA" id="ARBA00022679"/>
    </source>
</evidence>
<organism evidence="2 3">
    <name type="scientific">Sphingobium yanoikuyae</name>
    <name type="common">Sphingomonas yanoikuyae</name>
    <dbReference type="NCBI Taxonomy" id="13690"/>
    <lineage>
        <taxon>Bacteria</taxon>
        <taxon>Pseudomonadati</taxon>
        <taxon>Pseudomonadota</taxon>
        <taxon>Alphaproteobacteria</taxon>
        <taxon>Sphingomonadales</taxon>
        <taxon>Sphingomonadaceae</taxon>
        <taxon>Sphingobium</taxon>
    </lineage>
</organism>
<sequence>MDLTGPPPAPPAGGRGEWNRPALVAHARDSIARGSRSFAMASKLFDRVTRERAWLLYAWCRKCDDIADGQDHGGTMRGVADGQARLSTLRVLTDAALRGDPTGDPAFDGFGVVMRECAIPHRYAHDLLEGFALDARDWRPRSEADMLRYCYHVAGTVGCMMAVLMGVDPEDEATLDRACDLGIAFQLANIARDISEDEVADRCYLPVEWLVEMDMPPGEHMKPWLRPQLAILGQRLADMAAAYEDSARHGTGALPARAAWAVLAAAGIYGDIAREVARRGEHAWDHRVVTPGREKLGWVIRAGRQVPGRARRWPAGTARAARLWTRPTV</sequence>
<dbReference type="Pfam" id="PF00494">
    <property type="entry name" value="SQS_PSY"/>
    <property type="match status" value="1"/>
</dbReference>
<dbReference type="PANTHER" id="PTHR31480">
    <property type="entry name" value="BIFUNCTIONAL LYCOPENE CYCLASE/PHYTOENE SYNTHASE"/>
    <property type="match status" value="1"/>
</dbReference>
<dbReference type="GeneID" id="57779855"/>
<dbReference type="InterPro" id="IPR008949">
    <property type="entry name" value="Isoprenoid_synthase_dom_sf"/>
</dbReference>
<dbReference type="PROSITE" id="PS01044">
    <property type="entry name" value="SQUALEN_PHYTOEN_SYN_1"/>
    <property type="match status" value="1"/>
</dbReference>
<dbReference type="KEGG" id="sya:A6768_23650"/>
<dbReference type="InterPro" id="IPR044843">
    <property type="entry name" value="Trans_IPPS_bact-type"/>
</dbReference>
<dbReference type="InterPro" id="IPR002060">
    <property type="entry name" value="Squ/phyt_synthse"/>
</dbReference>
<dbReference type="InterPro" id="IPR033904">
    <property type="entry name" value="Trans_IPPS_HH"/>
</dbReference>
<name>A0A291N6G7_SPHYA</name>
<proteinExistence type="predicted"/>
<evidence type="ECO:0000313" key="2">
    <source>
        <dbReference type="EMBL" id="ATI82698.1"/>
    </source>
</evidence>